<evidence type="ECO:0000256" key="1">
    <source>
        <dbReference type="SAM" id="MobiDB-lite"/>
    </source>
</evidence>
<keyword evidence="3" id="KW-1185">Reference proteome</keyword>
<reference evidence="2 3" key="1">
    <citation type="journal article" date="2019" name="Int. J. Syst. Evol. Microbiol.">
        <title>The Global Catalogue of Microorganisms (GCM) 10K type strain sequencing project: providing services to taxonomists for standard genome sequencing and annotation.</title>
        <authorList>
            <consortium name="The Broad Institute Genomics Platform"/>
            <consortium name="The Broad Institute Genome Sequencing Center for Infectious Disease"/>
            <person name="Wu L."/>
            <person name="Ma J."/>
        </authorList>
    </citation>
    <scope>NUCLEOTIDE SEQUENCE [LARGE SCALE GENOMIC DNA]</scope>
    <source>
        <strain evidence="2 3">IBRC-M 10256</strain>
    </source>
</reference>
<proteinExistence type="predicted"/>
<name>A0ABD5NLD6_9EURY</name>
<feature type="region of interest" description="Disordered" evidence="1">
    <location>
        <begin position="38"/>
        <end position="74"/>
    </location>
</feature>
<gene>
    <name evidence="2" type="ORF">ACFOUR_05395</name>
</gene>
<sequence length="388" mass="40306">MSEEKPDRLSRSGTSRGNERVGRRSLLSASAAVVAVLGQGRVGDPVRGRSQMPSPDSGADTVSAEDGRRSEDDYEVQRVVADESGTIQFAVPNAWDDVSGTPVEGHPFLVASPDLNGYATSWDVPGIEVSVHRLARDTPGAELDELPQYGGACTDGGRQQTRVPGYEFLTQGWFHCGGDGTTFVAMAGSATSDTAADARTGPGDEQEARSGDGSNSTYGIVVGAQGVTERDLGAIAGAVHSLDAHRPDDRVIQAAPRVTEASANGVEGRLAPGESIAAEIPPGTACHRYAIDDVAAGDRVRVDGSRTGGQGLQGFYLVEAGERVGFPTAIDAVMSSPHGMNILTGAAGPFTLSGMVRSAESELVLMILPGPFPEGSGPYELAIERMAR</sequence>
<feature type="compositionally biased region" description="Basic and acidic residues" evidence="1">
    <location>
        <begin position="1"/>
        <end position="10"/>
    </location>
</feature>
<dbReference type="GeneID" id="73903183"/>
<comment type="caution">
    <text evidence="2">The sequence shown here is derived from an EMBL/GenBank/DDBJ whole genome shotgun (WGS) entry which is preliminary data.</text>
</comment>
<dbReference type="RefSeq" id="WP_256530499.1">
    <property type="nucleotide sequence ID" value="NZ_CP101824.1"/>
</dbReference>
<dbReference type="EMBL" id="JBHSAQ010000002">
    <property type="protein sequence ID" value="MFC3957808.1"/>
    <property type="molecule type" value="Genomic_DNA"/>
</dbReference>
<feature type="region of interest" description="Disordered" evidence="1">
    <location>
        <begin position="1"/>
        <end position="24"/>
    </location>
</feature>
<feature type="region of interest" description="Disordered" evidence="1">
    <location>
        <begin position="194"/>
        <end position="217"/>
    </location>
</feature>
<evidence type="ECO:0000313" key="2">
    <source>
        <dbReference type="EMBL" id="MFC3957808.1"/>
    </source>
</evidence>
<dbReference type="Proteomes" id="UP001595846">
    <property type="component" value="Unassembled WGS sequence"/>
</dbReference>
<evidence type="ECO:0000313" key="3">
    <source>
        <dbReference type="Proteomes" id="UP001595846"/>
    </source>
</evidence>
<protein>
    <submittedName>
        <fullName evidence="2">Uncharacterized protein</fullName>
    </submittedName>
</protein>
<organism evidence="2 3">
    <name type="scientific">Halovivax cerinus</name>
    <dbReference type="NCBI Taxonomy" id="1487865"/>
    <lineage>
        <taxon>Archaea</taxon>
        <taxon>Methanobacteriati</taxon>
        <taxon>Methanobacteriota</taxon>
        <taxon>Stenosarchaea group</taxon>
        <taxon>Halobacteria</taxon>
        <taxon>Halobacteriales</taxon>
        <taxon>Natrialbaceae</taxon>
        <taxon>Halovivax</taxon>
    </lineage>
</organism>
<accession>A0ABD5NLD6</accession>
<dbReference type="AlphaFoldDB" id="A0ABD5NLD6"/>